<evidence type="ECO:0000313" key="1">
    <source>
        <dbReference type="EMBL" id="MCW1921287.1"/>
    </source>
</evidence>
<evidence type="ECO:0008006" key="3">
    <source>
        <dbReference type="Google" id="ProtNLM"/>
    </source>
</evidence>
<keyword evidence="2" id="KW-1185">Reference proteome</keyword>
<comment type="caution">
    <text evidence="1">The sequence shown here is derived from an EMBL/GenBank/DDBJ whole genome shotgun (WGS) entry which is preliminary data.</text>
</comment>
<name>A0ABT3GCC8_9BACT</name>
<proteinExistence type="predicted"/>
<protein>
    <recommendedName>
        <fullName evidence="3">Toxin-antitoxin system</fullName>
    </recommendedName>
</protein>
<reference evidence="1 2" key="1">
    <citation type="submission" date="2022-10" db="EMBL/GenBank/DDBJ databases">
        <title>Luteolibacter arcticus strain CCTCC AB 2014275, whole genome shotgun sequencing project.</title>
        <authorList>
            <person name="Zhao G."/>
            <person name="Shen L."/>
        </authorList>
    </citation>
    <scope>NUCLEOTIDE SEQUENCE [LARGE SCALE GENOMIC DNA]</scope>
    <source>
        <strain evidence="1 2">CCTCC AB 2014275</strain>
    </source>
</reference>
<sequence>MKKLLIHDEVHREVKAEAARQGRSVPDTGSELLATALDLLREGKIEFPPQPAPEPAAATTEG</sequence>
<gene>
    <name evidence="1" type="ORF">OKA05_01910</name>
</gene>
<dbReference type="Proteomes" id="UP001320876">
    <property type="component" value="Unassembled WGS sequence"/>
</dbReference>
<accession>A0ABT3GCC8</accession>
<dbReference type="EMBL" id="JAPDDT010000001">
    <property type="protein sequence ID" value="MCW1921287.1"/>
    <property type="molecule type" value="Genomic_DNA"/>
</dbReference>
<organism evidence="1 2">
    <name type="scientific">Luteolibacter arcticus</name>
    <dbReference type="NCBI Taxonomy" id="1581411"/>
    <lineage>
        <taxon>Bacteria</taxon>
        <taxon>Pseudomonadati</taxon>
        <taxon>Verrucomicrobiota</taxon>
        <taxon>Verrucomicrobiia</taxon>
        <taxon>Verrucomicrobiales</taxon>
        <taxon>Verrucomicrobiaceae</taxon>
        <taxon>Luteolibacter</taxon>
    </lineage>
</organism>
<evidence type="ECO:0000313" key="2">
    <source>
        <dbReference type="Proteomes" id="UP001320876"/>
    </source>
</evidence>
<dbReference type="RefSeq" id="WP_264485396.1">
    <property type="nucleotide sequence ID" value="NZ_JAPDDT010000001.1"/>
</dbReference>